<dbReference type="InterPro" id="IPR002477">
    <property type="entry name" value="Peptidoglycan-bd-like"/>
</dbReference>
<keyword evidence="4 6" id="KW-0573">Peptidoglycan synthesis</keyword>
<dbReference type="InterPro" id="IPR036365">
    <property type="entry name" value="PGBD-like_sf"/>
</dbReference>
<dbReference type="PANTHER" id="PTHR30582:SF2">
    <property type="entry name" value="L,D-TRANSPEPTIDASE YCIB-RELATED"/>
    <property type="match status" value="1"/>
</dbReference>
<dbReference type="InterPro" id="IPR036366">
    <property type="entry name" value="PGBDSf"/>
</dbReference>
<name>A0ABW2CC61_9ACTN</name>
<evidence type="ECO:0000256" key="2">
    <source>
        <dbReference type="ARBA" id="ARBA00022679"/>
    </source>
</evidence>
<keyword evidence="5 6" id="KW-0961">Cell wall biogenesis/degradation</keyword>
<feature type="chain" id="PRO_5046007375" evidence="7">
    <location>
        <begin position="23"/>
        <end position="245"/>
    </location>
</feature>
<feature type="active site" description="Proton donor/acceptor" evidence="6">
    <location>
        <position position="206"/>
    </location>
</feature>
<keyword evidence="2" id="KW-0808">Transferase</keyword>
<feature type="domain" description="L,D-TPase catalytic" evidence="8">
    <location>
        <begin position="127"/>
        <end position="244"/>
    </location>
</feature>
<evidence type="ECO:0000256" key="3">
    <source>
        <dbReference type="ARBA" id="ARBA00022960"/>
    </source>
</evidence>
<accession>A0ABW2CC61</accession>
<dbReference type="SUPFAM" id="SSF47090">
    <property type="entry name" value="PGBD-like"/>
    <property type="match status" value="1"/>
</dbReference>
<dbReference type="InterPro" id="IPR005490">
    <property type="entry name" value="LD_TPept_cat_dom"/>
</dbReference>
<evidence type="ECO:0000256" key="4">
    <source>
        <dbReference type="ARBA" id="ARBA00022984"/>
    </source>
</evidence>
<comment type="pathway">
    <text evidence="1 6">Cell wall biogenesis; peptidoglycan biosynthesis.</text>
</comment>
<dbReference type="Proteomes" id="UP001596380">
    <property type="component" value="Unassembled WGS sequence"/>
</dbReference>
<feature type="active site" description="Nucleophile" evidence="6">
    <location>
        <position position="220"/>
    </location>
</feature>
<proteinExistence type="predicted"/>
<comment type="caution">
    <text evidence="9">The sequence shown here is derived from an EMBL/GenBank/DDBJ whole genome shotgun (WGS) entry which is preliminary data.</text>
</comment>
<evidence type="ECO:0000256" key="5">
    <source>
        <dbReference type="ARBA" id="ARBA00023316"/>
    </source>
</evidence>
<dbReference type="Gene3D" id="1.10.101.10">
    <property type="entry name" value="PGBD-like superfamily/PGBD"/>
    <property type="match status" value="1"/>
</dbReference>
<dbReference type="Pfam" id="PF01471">
    <property type="entry name" value="PG_binding_1"/>
    <property type="match status" value="1"/>
</dbReference>
<evidence type="ECO:0000313" key="9">
    <source>
        <dbReference type="EMBL" id="MFC6878550.1"/>
    </source>
</evidence>
<keyword evidence="7" id="KW-0732">Signal</keyword>
<evidence type="ECO:0000256" key="6">
    <source>
        <dbReference type="PROSITE-ProRule" id="PRU01373"/>
    </source>
</evidence>
<dbReference type="Gene3D" id="2.40.440.10">
    <property type="entry name" value="L,D-transpeptidase catalytic domain-like"/>
    <property type="match status" value="1"/>
</dbReference>
<evidence type="ECO:0000313" key="10">
    <source>
        <dbReference type="Proteomes" id="UP001596380"/>
    </source>
</evidence>
<dbReference type="Pfam" id="PF03734">
    <property type="entry name" value="YkuD"/>
    <property type="match status" value="1"/>
</dbReference>
<dbReference type="InterPro" id="IPR038063">
    <property type="entry name" value="Transpep_catalytic_dom"/>
</dbReference>
<dbReference type="SUPFAM" id="SSF141523">
    <property type="entry name" value="L,D-transpeptidase catalytic domain-like"/>
    <property type="match status" value="1"/>
</dbReference>
<evidence type="ECO:0000259" key="8">
    <source>
        <dbReference type="PROSITE" id="PS52029"/>
    </source>
</evidence>
<dbReference type="InterPro" id="IPR050979">
    <property type="entry name" value="LD-transpeptidase"/>
</dbReference>
<evidence type="ECO:0000256" key="1">
    <source>
        <dbReference type="ARBA" id="ARBA00004752"/>
    </source>
</evidence>
<dbReference type="EMBL" id="JBHSXS010000001">
    <property type="protein sequence ID" value="MFC6878550.1"/>
    <property type="molecule type" value="Genomic_DNA"/>
</dbReference>
<keyword evidence="10" id="KW-1185">Reference proteome</keyword>
<sequence>MIVGFALAATGLLATAAPPLTAPPPPSAHGTATAHAVTAVRGGAAGVRAIRPGDRGPAVRALQKRLRTLRYDPGPANGSYGETTRAAVWAFQKVNRMRPTGIVGKRERAALKHPRAPRRLVRHRARNRVEIDLRRQVLVVYRKGRVALITHISTGSGRRYCHRGRCGIARTPRGDFRVTRRVRGWRHSPLGYMYRPLYFHNGYAMHGSVKVPLRPVSHGCVRIPMHTADIVPRLVRNRTPVHVRR</sequence>
<evidence type="ECO:0000256" key="7">
    <source>
        <dbReference type="SAM" id="SignalP"/>
    </source>
</evidence>
<keyword evidence="3 6" id="KW-0133">Cell shape</keyword>
<dbReference type="PROSITE" id="PS52029">
    <property type="entry name" value="LD_TPASE"/>
    <property type="match status" value="1"/>
</dbReference>
<dbReference type="PANTHER" id="PTHR30582">
    <property type="entry name" value="L,D-TRANSPEPTIDASE"/>
    <property type="match status" value="1"/>
</dbReference>
<organism evidence="9 10">
    <name type="scientific">Actinomadura yumaensis</name>
    <dbReference type="NCBI Taxonomy" id="111807"/>
    <lineage>
        <taxon>Bacteria</taxon>
        <taxon>Bacillati</taxon>
        <taxon>Actinomycetota</taxon>
        <taxon>Actinomycetes</taxon>
        <taxon>Streptosporangiales</taxon>
        <taxon>Thermomonosporaceae</taxon>
        <taxon>Actinomadura</taxon>
    </lineage>
</organism>
<feature type="signal peptide" evidence="7">
    <location>
        <begin position="1"/>
        <end position="22"/>
    </location>
</feature>
<protein>
    <submittedName>
        <fullName evidence="9">Peptidoglycan-binding protein</fullName>
    </submittedName>
</protein>
<dbReference type="CDD" id="cd16913">
    <property type="entry name" value="YkuD_like"/>
    <property type="match status" value="1"/>
</dbReference>
<reference evidence="10" key="1">
    <citation type="journal article" date="2019" name="Int. J. Syst. Evol. Microbiol.">
        <title>The Global Catalogue of Microorganisms (GCM) 10K type strain sequencing project: providing services to taxonomists for standard genome sequencing and annotation.</title>
        <authorList>
            <consortium name="The Broad Institute Genomics Platform"/>
            <consortium name="The Broad Institute Genome Sequencing Center for Infectious Disease"/>
            <person name="Wu L."/>
            <person name="Ma J."/>
        </authorList>
    </citation>
    <scope>NUCLEOTIDE SEQUENCE [LARGE SCALE GENOMIC DNA]</scope>
    <source>
        <strain evidence="10">JCM 3369</strain>
    </source>
</reference>
<dbReference type="RefSeq" id="WP_160819871.1">
    <property type="nucleotide sequence ID" value="NZ_JBHSXE010000001.1"/>
</dbReference>
<gene>
    <name evidence="9" type="ORF">ACFQKB_02100</name>
</gene>